<dbReference type="Proteomes" id="UP001523262">
    <property type="component" value="Unassembled WGS sequence"/>
</dbReference>
<reference evidence="1 2" key="1">
    <citation type="submission" date="2022-06" db="EMBL/GenBank/DDBJ databases">
        <authorList>
            <person name="Jeon C.O."/>
        </authorList>
    </citation>
    <scope>NUCLEOTIDE SEQUENCE [LARGE SCALE GENOMIC DNA]</scope>
    <source>
        <strain evidence="1 2">KCTC 13943</strain>
    </source>
</reference>
<dbReference type="EMBL" id="JAMQCR010000003">
    <property type="protein sequence ID" value="MCM2535991.1"/>
    <property type="molecule type" value="Genomic_DNA"/>
</dbReference>
<name>A0ABT0WI47_9BACI</name>
<proteinExistence type="predicted"/>
<protein>
    <submittedName>
        <fullName evidence="1">Uncharacterized protein</fullName>
    </submittedName>
</protein>
<keyword evidence="2" id="KW-1185">Reference proteome</keyword>
<dbReference type="InterPro" id="IPR021144">
    <property type="entry name" value="UPF0597"/>
</dbReference>
<dbReference type="PANTHER" id="PTHR30501">
    <property type="entry name" value="UPF0597 PROTEIN YHAM"/>
    <property type="match status" value="1"/>
</dbReference>
<evidence type="ECO:0000313" key="1">
    <source>
        <dbReference type="EMBL" id="MCM2535991.1"/>
    </source>
</evidence>
<organism evidence="1 2">
    <name type="scientific">Neobacillus pocheonensis</name>
    <dbReference type="NCBI Taxonomy" id="363869"/>
    <lineage>
        <taxon>Bacteria</taxon>
        <taxon>Bacillati</taxon>
        <taxon>Bacillota</taxon>
        <taxon>Bacilli</taxon>
        <taxon>Bacillales</taxon>
        <taxon>Bacillaceae</taxon>
        <taxon>Neobacillus</taxon>
    </lineage>
</organism>
<comment type="caution">
    <text evidence="1">The sequence shown here is derived from an EMBL/GenBank/DDBJ whole genome shotgun (WGS) entry which is preliminary data.</text>
</comment>
<sequence>MKVSGNILKNAKAVGIPGMNSTGIDFAAAIGFVAGNPDKKLEVLVDLTSDDEVQAIQLIQTGIITVSISETTKKLYIEIIVKAEKDLVKVVIADNHSNITLIEVNGKAIFQGGCEHIGILSDQDSLSGLTIAEIFEFITTVDSGALHLVKKSIELNKTIGLEGLSNSYGLSVGKTIKENVEKGFLSDDLATRAMSLAAAGSDARMAGSTLPVMPTPEAGIKE</sequence>
<gene>
    <name evidence="1" type="ORF">NDK43_31490</name>
</gene>
<dbReference type="PANTHER" id="PTHR30501:SF2">
    <property type="entry name" value="UPF0597 PROTEIN YHAM"/>
    <property type="match status" value="1"/>
</dbReference>
<accession>A0ABT0WI47</accession>
<evidence type="ECO:0000313" key="2">
    <source>
        <dbReference type="Proteomes" id="UP001523262"/>
    </source>
</evidence>